<dbReference type="SUPFAM" id="SSF102114">
    <property type="entry name" value="Radical SAM enzymes"/>
    <property type="match status" value="1"/>
</dbReference>
<dbReference type="CDD" id="cd01335">
    <property type="entry name" value="Radical_SAM"/>
    <property type="match status" value="1"/>
</dbReference>
<dbReference type="InterPro" id="IPR034391">
    <property type="entry name" value="AdoMet-like_SPASM_containing"/>
</dbReference>
<keyword evidence="2" id="KW-0004">4Fe-4S</keyword>
<dbReference type="SFLD" id="SFLDG01387">
    <property type="entry name" value="BtrN-like_SPASM_domain_contain"/>
    <property type="match status" value="1"/>
</dbReference>
<dbReference type="SFLD" id="SFLDG01067">
    <property type="entry name" value="SPASM/twitch_domain_containing"/>
    <property type="match status" value="1"/>
</dbReference>
<keyword evidence="5" id="KW-0408">Iron</keyword>
<dbReference type="OrthoDB" id="9772409at2"/>
<keyword evidence="3" id="KW-0949">S-adenosyl-L-methionine</keyword>
<evidence type="ECO:0008006" key="11">
    <source>
        <dbReference type="Google" id="ProtNLM"/>
    </source>
</evidence>
<dbReference type="GO" id="GO:0046872">
    <property type="term" value="F:metal ion binding"/>
    <property type="evidence" value="ECO:0007669"/>
    <property type="project" value="UniProtKB-KW"/>
</dbReference>
<evidence type="ECO:0000313" key="10">
    <source>
        <dbReference type="Proteomes" id="UP000249746"/>
    </source>
</evidence>
<dbReference type="AlphaFoldDB" id="A0A2W6MXH7"/>
<evidence type="ECO:0000256" key="6">
    <source>
        <dbReference type="ARBA" id="ARBA00023014"/>
    </source>
</evidence>
<evidence type="ECO:0000256" key="3">
    <source>
        <dbReference type="ARBA" id="ARBA00022691"/>
    </source>
</evidence>
<dbReference type="SFLD" id="SFLDS00029">
    <property type="entry name" value="Radical_SAM"/>
    <property type="match status" value="1"/>
</dbReference>
<dbReference type="InterPro" id="IPR007197">
    <property type="entry name" value="rSAM"/>
</dbReference>
<dbReference type="Pfam" id="PF04055">
    <property type="entry name" value="Radical_SAM"/>
    <property type="match status" value="1"/>
</dbReference>
<evidence type="ECO:0000256" key="2">
    <source>
        <dbReference type="ARBA" id="ARBA00022485"/>
    </source>
</evidence>
<dbReference type="CDD" id="cd21109">
    <property type="entry name" value="SPASM"/>
    <property type="match status" value="1"/>
</dbReference>
<dbReference type="InterPro" id="IPR050377">
    <property type="entry name" value="Radical_SAM_PqqE_MftC-like"/>
</dbReference>
<dbReference type="InterPro" id="IPR058240">
    <property type="entry name" value="rSAM_sf"/>
</dbReference>
<protein>
    <recommendedName>
        <fullName evidence="11">Radical SAM protein</fullName>
    </recommendedName>
</protein>
<gene>
    <name evidence="9" type="ORF">B6S12_03070</name>
</gene>
<evidence type="ECO:0000259" key="8">
    <source>
        <dbReference type="Pfam" id="PF13186"/>
    </source>
</evidence>
<evidence type="ECO:0000256" key="5">
    <source>
        <dbReference type="ARBA" id="ARBA00023004"/>
    </source>
</evidence>
<evidence type="ECO:0000256" key="1">
    <source>
        <dbReference type="ARBA" id="ARBA00001966"/>
    </source>
</evidence>
<dbReference type="GO" id="GO:0051536">
    <property type="term" value="F:iron-sulfur cluster binding"/>
    <property type="evidence" value="ECO:0007669"/>
    <property type="project" value="UniProtKB-KW"/>
</dbReference>
<dbReference type="InterPro" id="IPR023885">
    <property type="entry name" value="4Fe4S-binding_SPASM_dom"/>
</dbReference>
<evidence type="ECO:0000256" key="4">
    <source>
        <dbReference type="ARBA" id="ARBA00022723"/>
    </source>
</evidence>
<dbReference type="EMBL" id="NBIU01000005">
    <property type="protein sequence ID" value="PZT48631.1"/>
    <property type="molecule type" value="Genomic_DNA"/>
</dbReference>
<comment type="cofactor">
    <cofactor evidence="1">
        <name>[4Fe-4S] cluster</name>
        <dbReference type="ChEBI" id="CHEBI:49883"/>
    </cofactor>
</comment>
<evidence type="ECO:0000259" key="7">
    <source>
        <dbReference type="Pfam" id="PF04055"/>
    </source>
</evidence>
<dbReference type="GO" id="GO:0003824">
    <property type="term" value="F:catalytic activity"/>
    <property type="evidence" value="ECO:0007669"/>
    <property type="project" value="InterPro"/>
</dbReference>
<dbReference type="PANTHER" id="PTHR11228:SF7">
    <property type="entry name" value="PQQA PEPTIDE CYCLASE"/>
    <property type="match status" value="1"/>
</dbReference>
<sequence length="309" mass="35093">MSGNNEGYIIDKLRASNSIAGGGGFPSFIQLETVNGCTARCVMCGIDEWSKKMNSNYMEDALFYKIADEIIENKESVNKVSLYVGNEPLMDKKIASRIAYFKENTIKVNFSSNASLMNEKRAKEILDSKIDHINFSVDGLDKGLYEKIRKGLKFTEVLGNVLKFIQIRDKYNYETSVRISVIKHKAYEKDMQYICNFWSKILDLKKGDSIRIDGLNNSISVGNNRSSEISLECAKLPCYVLWNTITIKTDGSIALCCVDQCRTFKLGDLHKTTIKENWNNNAIRENIKQLHLQKGRMGVDVCKNCIAWL</sequence>
<accession>A0A2W6MXH7</accession>
<evidence type="ECO:0000313" key="9">
    <source>
        <dbReference type="EMBL" id="PZT48631.1"/>
    </source>
</evidence>
<dbReference type="PANTHER" id="PTHR11228">
    <property type="entry name" value="RADICAL SAM DOMAIN PROTEIN"/>
    <property type="match status" value="1"/>
</dbReference>
<organism evidence="9 10">
    <name type="scientific">Helicobacter valdiviensis</name>
    <dbReference type="NCBI Taxonomy" id="1458358"/>
    <lineage>
        <taxon>Bacteria</taxon>
        <taxon>Pseudomonadati</taxon>
        <taxon>Campylobacterota</taxon>
        <taxon>Epsilonproteobacteria</taxon>
        <taxon>Campylobacterales</taxon>
        <taxon>Helicobacteraceae</taxon>
        <taxon>Helicobacter</taxon>
    </lineage>
</organism>
<name>A0A2W6MXH7_9HELI</name>
<reference evidence="9 10" key="1">
    <citation type="submission" date="2017-03" db="EMBL/GenBank/DDBJ databases">
        <title>Genomic and clinical evidence uncovers the enterohepatic species Helicobacter valdiviensis as a potential human intestinal pathogen.</title>
        <authorList>
            <person name="Fresia P."/>
            <person name="Jara R."/>
            <person name="Sierra R."/>
            <person name="Ferres I."/>
            <person name="Greif G."/>
            <person name="Iraola G."/>
            <person name="Collado L."/>
        </authorList>
    </citation>
    <scope>NUCLEOTIDE SEQUENCE [LARGE SCALE GENOMIC DNA]</scope>
    <source>
        <strain evidence="9 10">WBE14</strain>
    </source>
</reference>
<dbReference type="Pfam" id="PF13186">
    <property type="entry name" value="SPASM"/>
    <property type="match status" value="1"/>
</dbReference>
<keyword evidence="6" id="KW-0411">Iron-sulfur</keyword>
<feature type="domain" description="Radical SAM core" evidence="7">
    <location>
        <begin position="32"/>
        <end position="166"/>
    </location>
</feature>
<comment type="caution">
    <text evidence="9">The sequence shown here is derived from an EMBL/GenBank/DDBJ whole genome shotgun (WGS) entry which is preliminary data.</text>
</comment>
<dbReference type="Gene3D" id="3.20.20.70">
    <property type="entry name" value="Aldolase class I"/>
    <property type="match status" value="1"/>
</dbReference>
<dbReference type="RefSeq" id="WP_111229352.1">
    <property type="nucleotide sequence ID" value="NZ_NBIU01000005.1"/>
</dbReference>
<dbReference type="InterPro" id="IPR013785">
    <property type="entry name" value="Aldolase_TIM"/>
</dbReference>
<keyword evidence="10" id="KW-1185">Reference proteome</keyword>
<dbReference type="Proteomes" id="UP000249746">
    <property type="component" value="Unassembled WGS sequence"/>
</dbReference>
<feature type="domain" description="4Fe4S-binding SPASM" evidence="8">
    <location>
        <begin position="238"/>
        <end position="305"/>
    </location>
</feature>
<proteinExistence type="predicted"/>
<keyword evidence="4" id="KW-0479">Metal-binding</keyword>